<dbReference type="GO" id="GO:0016740">
    <property type="term" value="F:transferase activity"/>
    <property type="evidence" value="ECO:0007669"/>
    <property type="project" value="UniProtKB-KW"/>
</dbReference>
<evidence type="ECO:0000313" key="7">
    <source>
        <dbReference type="EMBL" id="KAL3676697.1"/>
    </source>
</evidence>
<evidence type="ECO:0000313" key="8">
    <source>
        <dbReference type="Proteomes" id="UP001633002"/>
    </source>
</evidence>
<evidence type="ECO:0000256" key="3">
    <source>
        <dbReference type="ARBA" id="ARBA00022679"/>
    </source>
</evidence>
<dbReference type="InterPro" id="IPR015424">
    <property type="entry name" value="PyrdxlP-dep_Trfase"/>
</dbReference>
<dbReference type="PANTHER" id="PTHR32325:SF4">
    <property type="entry name" value="TRYPTOPHANASE"/>
    <property type="match status" value="1"/>
</dbReference>
<evidence type="ECO:0000256" key="4">
    <source>
        <dbReference type="ARBA" id="ARBA00022898"/>
    </source>
</evidence>
<comment type="similarity">
    <text evidence="2">Belongs to the beta-eliminating lyase family.</text>
</comment>
<organism evidence="7 8">
    <name type="scientific">Riccia sorocarpa</name>
    <dbReference type="NCBI Taxonomy" id="122646"/>
    <lineage>
        <taxon>Eukaryota</taxon>
        <taxon>Viridiplantae</taxon>
        <taxon>Streptophyta</taxon>
        <taxon>Embryophyta</taxon>
        <taxon>Marchantiophyta</taxon>
        <taxon>Marchantiopsida</taxon>
        <taxon>Marchantiidae</taxon>
        <taxon>Marchantiales</taxon>
        <taxon>Ricciaceae</taxon>
        <taxon>Riccia</taxon>
    </lineage>
</organism>
<dbReference type="InterPro" id="IPR015421">
    <property type="entry name" value="PyrdxlP-dep_Trfase_major"/>
</dbReference>
<comment type="cofactor">
    <cofactor evidence="1">
        <name>pyridoxal 5'-phosphate</name>
        <dbReference type="ChEBI" id="CHEBI:597326"/>
    </cofactor>
</comment>
<comment type="caution">
    <text evidence="7">The sequence shown here is derived from an EMBL/GenBank/DDBJ whole genome shotgun (WGS) entry which is preliminary data.</text>
</comment>
<accession>A0ABD3GBY6</accession>
<dbReference type="SFLD" id="SFLDS00036">
    <property type="entry name" value="Aromatic_Prenyltransferase"/>
    <property type="match status" value="1"/>
</dbReference>
<dbReference type="InterPro" id="IPR017795">
    <property type="entry name" value="ABBA_NscD-like"/>
</dbReference>
<dbReference type="PANTHER" id="PTHR32325">
    <property type="entry name" value="BETA-ELIMINATING LYASE-LIKE PROTEIN-RELATED"/>
    <property type="match status" value="1"/>
</dbReference>
<dbReference type="Pfam" id="PF11991">
    <property type="entry name" value="Trp_DMAT"/>
    <property type="match status" value="1"/>
</dbReference>
<dbReference type="InterPro" id="IPR015422">
    <property type="entry name" value="PyrdxlP-dep_Trfase_small"/>
</dbReference>
<reference evidence="7 8" key="1">
    <citation type="submission" date="2024-09" db="EMBL/GenBank/DDBJ databases">
        <title>Chromosome-scale assembly of Riccia sorocarpa.</title>
        <authorList>
            <person name="Paukszto L."/>
        </authorList>
    </citation>
    <scope>NUCLEOTIDE SEQUENCE [LARGE SCALE GENOMIC DNA]</scope>
    <source>
        <strain evidence="7">LP-2024</strain>
        <tissue evidence="7">Aerial parts of the thallus</tissue>
    </source>
</reference>
<dbReference type="SUPFAM" id="SSF53383">
    <property type="entry name" value="PLP-dependent transferases"/>
    <property type="match status" value="1"/>
</dbReference>
<keyword evidence="5" id="KW-0812">Transmembrane</keyword>
<dbReference type="Pfam" id="PF01212">
    <property type="entry name" value="Beta_elim_lyase"/>
    <property type="match status" value="1"/>
</dbReference>
<keyword evidence="5" id="KW-0472">Membrane</keyword>
<dbReference type="Proteomes" id="UP001633002">
    <property type="component" value="Unassembled WGS sequence"/>
</dbReference>
<dbReference type="EMBL" id="JBJQOH010000008">
    <property type="protein sequence ID" value="KAL3676697.1"/>
    <property type="molecule type" value="Genomic_DNA"/>
</dbReference>
<dbReference type="InterPro" id="IPR033964">
    <property type="entry name" value="ABBA"/>
</dbReference>
<evidence type="ECO:0000259" key="6">
    <source>
        <dbReference type="Pfam" id="PF01212"/>
    </source>
</evidence>
<dbReference type="AlphaFoldDB" id="A0ABD3GBY6"/>
<keyword evidence="8" id="KW-1185">Reference proteome</keyword>
<evidence type="ECO:0000256" key="2">
    <source>
        <dbReference type="ARBA" id="ARBA00009721"/>
    </source>
</evidence>
<dbReference type="InterPro" id="IPR001597">
    <property type="entry name" value="ArAA_b-elim_lyase/Thr_aldolase"/>
</dbReference>
<keyword evidence="3" id="KW-0808">Transferase</keyword>
<name>A0ABD3GBY6_9MARC</name>
<evidence type="ECO:0000256" key="1">
    <source>
        <dbReference type="ARBA" id="ARBA00001933"/>
    </source>
</evidence>
<dbReference type="Gene3D" id="3.90.1150.10">
    <property type="entry name" value="Aspartate Aminotransferase, domain 1"/>
    <property type="match status" value="2"/>
</dbReference>
<keyword evidence="4" id="KW-0663">Pyridoxal phosphate</keyword>
<evidence type="ECO:0000256" key="5">
    <source>
        <dbReference type="SAM" id="Phobius"/>
    </source>
</evidence>
<gene>
    <name evidence="7" type="ORF">R1sor_026645</name>
</gene>
<proteinExistence type="inferred from homology"/>
<dbReference type="SFLD" id="SFLDG01162">
    <property type="entry name" value="I"/>
    <property type="match status" value="1"/>
</dbReference>
<sequence>MQQKGSQILMPPPPSHNALVVRSLVTITSAEREQILRDVEFNVFAFPAALLTCDFLSDSGTSAMTDIQWAAIMRGDESYGRNSGYYCLLDAFRDIFERGDSQERIFRDVLSGTADADFYRSKCLKAHEGGFVNGGSLQLSRPNFFIVPQGRCAESLLFSTMQEVLARTSTENVTLTQRVVISNGFFDTTGANAAVAGFELQTFLKPGLCDPFPAELIGKTNSFKGNLDIVAAEEFLTKHADRVALILITITNNFAAAQPVSMGNIKETARMAKHYGIPLFFDACRFAENAKFIQDFEEGFSGHTIGQIVQEMFSYVDGFTISLKKDGLANMGGALCFRDQGLFAQKFSGGKDEIPIGERLKERQILCYGNDSYGGMSGRDLMAASVGLYEVTKESYLRHRISQVQSFAEKLHANGIPVLLPPGGHAIYLDMDGFFLGCDRAPEEFASVGFTLELLRDYGIRAAEAGPFAWEWDKKTSAERKNIPNLVRFAVPRNSMTDHHINYTVAAILQLHANRDMIPGVKITRGAESRLRHFQSGFLPVPVEVKQRTYLSEAQGQLSDLCNALELDESATREVEKGLALAMRPWGKRVIPRCPSGWYSDVGLDHSPIEYSVAIAQRSDKVQLRFLIEAQAEDISLAAFQESALRLTEDIHSEYSQTVSLKRFHLIWELFLPSCNESQGSFAAWHSFCISNLGELEWKLYLNPRGCGQDHAANTIRAALDRLGMAEAYSVLESIIAPTDKFLFFALDLHDGEHARVKIYMQHPSADASTIAKKFTICPDTSQEEIQRFCVAMGGSSGPYSSKPVLTCFAFRSNALRSPEGTIHFPVSEYAPHDAEIKRRIETYLAPVSSTGLARYRSTIDALQHRPLQQGRGLHSYASLKNTAHGPVNTFYVSAQLFGVLPPVPDVLMSNGHINIYGKVQGKKKKRKHQGQRVKPRNQGIVALMTSLLIKKVIAILAITFLISS</sequence>
<dbReference type="Gene3D" id="3.40.640.10">
    <property type="entry name" value="Type I PLP-dependent aspartate aminotransferase-like (Major domain)"/>
    <property type="match status" value="1"/>
</dbReference>
<dbReference type="NCBIfam" id="NF009709">
    <property type="entry name" value="PRK13238.1"/>
    <property type="match status" value="1"/>
</dbReference>
<keyword evidence="5" id="KW-1133">Transmembrane helix</keyword>
<feature type="domain" description="Aromatic amino acid beta-eliminating lyase/threonine aldolase" evidence="6">
    <location>
        <begin position="54"/>
        <end position="505"/>
    </location>
</feature>
<feature type="transmembrane region" description="Helical" evidence="5">
    <location>
        <begin position="941"/>
        <end position="963"/>
    </location>
</feature>
<protein>
    <recommendedName>
        <fullName evidence="6">Aromatic amino acid beta-eliminating lyase/threonine aldolase domain-containing protein</fullName>
    </recommendedName>
</protein>